<evidence type="ECO:0000313" key="13">
    <source>
        <dbReference type="Proteomes" id="UP000786693"/>
    </source>
</evidence>
<evidence type="ECO:0000313" key="12">
    <source>
        <dbReference type="EMBL" id="GIT95748.1"/>
    </source>
</evidence>
<accession>A0ABQ4NMY5</accession>
<sequence length="805" mass="86095">MLRLLLSLALVCALATPLRAQSEAVPPEWTVVSERAVSLLQSETVSDAALDRLRAQLVDWRAQFDEARTANSGRIATVRAEIDALGPAPAEGESEPEDVASRRAELREQLETLLAPVRAAEVAYNSVNGLIAETDTVIEGRRAAALLSQETPPVNPVTWWPAVTAASTWFLSLAGQIAAPFTSGEAGQVLREDGLRIGLLSTLALLLVFRSYGWLSRLRAKVLPEGPATPLGRLSELGLTFLRMVMPVLGLVVALRVVEELGVGGAAADAMMRALPVMVAWLLVSRWLAAQAFPAQDNAVTLFPVAPANRLEGRFHAILLGIMAALAVLVYEMSDSSRDVAQSRAVFHFAISVVAGLTLIRLGQFLLREAKADAEDGDASFWSQVNRLVGRALMIVGLITPLAIGAGYVNLGLAMLWPTVMSIALLVGIGVAQAVVFDAFAAITGRTETARDALAPTLVGFALAVASLPLFALVWGVRLQTLGEWWQAFLNGIAIGETRLSPENFLTFVLVFVAGYMATRLVKGVLRTSVLPKTNLDTGGTNAILSGTGYVGITLAALLAITTAGIDLSGLAIVAGALSVGVGFGLQTIVQNFVSGIILLIERPIKLGDWINVNGMDGFVRQISVRSTRIETFDRQDVIIPNADLIAGTVTNYTLGNSSGRVLVPVGVAYGTDTRKVEAILREIVEAHPMVVLNPPPTITMEGFGADSLDFMIRAVLRDVLWKVTVKSDINHEIAKRFQEEGIEIPFAQRDVWLRNPETLQTRAPRTAAASDQSAPPADDVSDDGPWQDEVASDPETADPEQETT</sequence>
<dbReference type="Pfam" id="PF00924">
    <property type="entry name" value="MS_channel_2nd"/>
    <property type="match status" value="1"/>
</dbReference>
<evidence type="ECO:0000256" key="3">
    <source>
        <dbReference type="ARBA" id="ARBA00022475"/>
    </source>
</evidence>
<evidence type="ECO:0000256" key="1">
    <source>
        <dbReference type="ARBA" id="ARBA00004651"/>
    </source>
</evidence>
<evidence type="ECO:0000256" key="8">
    <source>
        <dbReference type="SAM" id="Phobius"/>
    </source>
</evidence>
<feature type="compositionally biased region" description="Low complexity" evidence="7">
    <location>
        <begin position="768"/>
        <end position="779"/>
    </location>
</feature>
<dbReference type="Pfam" id="PF21082">
    <property type="entry name" value="MS_channel_3rd"/>
    <property type="match status" value="1"/>
</dbReference>
<evidence type="ECO:0000256" key="4">
    <source>
        <dbReference type="ARBA" id="ARBA00022692"/>
    </source>
</evidence>
<dbReference type="InterPro" id="IPR023408">
    <property type="entry name" value="MscS_beta-dom_sf"/>
</dbReference>
<evidence type="ECO:0000256" key="2">
    <source>
        <dbReference type="ARBA" id="ARBA00008017"/>
    </source>
</evidence>
<dbReference type="PANTHER" id="PTHR30347">
    <property type="entry name" value="POTASSIUM CHANNEL RELATED"/>
    <property type="match status" value="1"/>
</dbReference>
<dbReference type="RefSeq" id="WP_220749244.1">
    <property type="nucleotide sequence ID" value="NZ_BPFH01000004.1"/>
</dbReference>
<dbReference type="SUPFAM" id="SSF82689">
    <property type="entry name" value="Mechanosensitive channel protein MscS (YggB), C-terminal domain"/>
    <property type="match status" value="1"/>
</dbReference>
<evidence type="ECO:0000259" key="10">
    <source>
        <dbReference type="Pfam" id="PF00924"/>
    </source>
</evidence>
<evidence type="ECO:0000256" key="9">
    <source>
        <dbReference type="SAM" id="SignalP"/>
    </source>
</evidence>
<feature type="transmembrane region" description="Helical" evidence="8">
    <location>
        <begin position="572"/>
        <end position="601"/>
    </location>
</feature>
<feature type="region of interest" description="Disordered" evidence="7">
    <location>
        <begin position="759"/>
        <end position="805"/>
    </location>
</feature>
<dbReference type="Proteomes" id="UP000786693">
    <property type="component" value="Unassembled WGS sequence"/>
</dbReference>
<dbReference type="SUPFAM" id="SSF50182">
    <property type="entry name" value="Sm-like ribonucleoproteins"/>
    <property type="match status" value="1"/>
</dbReference>
<evidence type="ECO:0000256" key="6">
    <source>
        <dbReference type="ARBA" id="ARBA00023136"/>
    </source>
</evidence>
<dbReference type="InterPro" id="IPR010920">
    <property type="entry name" value="LSM_dom_sf"/>
</dbReference>
<evidence type="ECO:0000256" key="5">
    <source>
        <dbReference type="ARBA" id="ARBA00022989"/>
    </source>
</evidence>
<name>A0ABQ4NMY5_9RHOB</name>
<keyword evidence="9" id="KW-0732">Signal</keyword>
<dbReference type="InterPro" id="IPR006686">
    <property type="entry name" value="MscS_channel_CS"/>
</dbReference>
<comment type="caution">
    <text evidence="12">The sequence shown here is derived from an EMBL/GenBank/DDBJ whole genome shotgun (WGS) entry which is preliminary data.</text>
</comment>
<keyword evidence="6 8" id="KW-0472">Membrane</keyword>
<keyword evidence="3" id="KW-1003">Cell membrane</keyword>
<dbReference type="InterPro" id="IPR052702">
    <property type="entry name" value="MscS-like_channel"/>
</dbReference>
<reference evidence="12 13" key="1">
    <citation type="submission" date="2021-05" db="EMBL/GenBank/DDBJ databases">
        <title>Bacteria Genome sequencing.</title>
        <authorList>
            <person name="Takabe Y."/>
            <person name="Nakajima Y."/>
            <person name="Suzuki S."/>
            <person name="Shiozaki T."/>
        </authorList>
    </citation>
    <scope>NUCLEOTIDE SEQUENCE [LARGE SCALE GENOMIC DNA]</scope>
    <source>
        <strain evidence="12 13">AI_62</strain>
    </source>
</reference>
<dbReference type="InterPro" id="IPR049278">
    <property type="entry name" value="MS_channel_C"/>
</dbReference>
<dbReference type="PANTHER" id="PTHR30347:SF1">
    <property type="entry name" value="MECHANOSENSITIVE CHANNEL MSCK"/>
    <property type="match status" value="1"/>
</dbReference>
<dbReference type="Gene3D" id="2.30.30.60">
    <property type="match status" value="1"/>
</dbReference>
<proteinExistence type="inferred from homology"/>
<evidence type="ECO:0000259" key="11">
    <source>
        <dbReference type="Pfam" id="PF21082"/>
    </source>
</evidence>
<dbReference type="EMBL" id="BPFH01000004">
    <property type="protein sequence ID" value="GIT95748.1"/>
    <property type="molecule type" value="Genomic_DNA"/>
</dbReference>
<comment type="similarity">
    <text evidence="2">Belongs to the MscS (TC 1.A.23) family.</text>
</comment>
<keyword evidence="5 8" id="KW-1133">Transmembrane helix</keyword>
<feature type="domain" description="Mechanosensitive ion channel MscS" evidence="10">
    <location>
        <begin position="588"/>
        <end position="654"/>
    </location>
</feature>
<feature type="signal peptide" evidence="9">
    <location>
        <begin position="1"/>
        <end position="20"/>
    </location>
</feature>
<feature type="transmembrane region" description="Helical" evidence="8">
    <location>
        <begin position="415"/>
        <end position="441"/>
    </location>
</feature>
<evidence type="ECO:0000256" key="7">
    <source>
        <dbReference type="SAM" id="MobiDB-lite"/>
    </source>
</evidence>
<feature type="compositionally biased region" description="Acidic residues" evidence="7">
    <location>
        <begin position="780"/>
        <end position="805"/>
    </location>
</feature>
<feature type="chain" id="PRO_5047363202" evidence="9">
    <location>
        <begin position="21"/>
        <end position="805"/>
    </location>
</feature>
<comment type="subcellular location">
    <subcellularLocation>
        <location evidence="1">Cell membrane</location>
        <topology evidence="1">Multi-pass membrane protein</topology>
    </subcellularLocation>
</comment>
<dbReference type="SUPFAM" id="SSF82861">
    <property type="entry name" value="Mechanosensitive channel protein MscS (YggB), transmembrane region"/>
    <property type="match status" value="1"/>
</dbReference>
<feature type="transmembrane region" description="Helical" evidence="8">
    <location>
        <begin position="388"/>
        <end position="409"/>
    </location>
</feature>
<dbReference type="Gene3D" id="1.10.287.1260">
    <property type="match status" value="1"/>
</dbReference>
<protein>
    <submittedName>
        <fullName evidence="12">Mechanosensitive ion channel protein MscS</fullName>
    </submittedName>
</protein>
<feature type="transmembrane region" description="Helical" evidence="8">
    <location>
        <begin position="315"/>
        <end position="333"/>
    </location>
</feature>
<dbReference type="Gene3D" id="3.30.70.100">
    <property type="match status" value="1"/>
</dbReference>
<dbReference type="InterPro" id="IPR006685">
    <property type="entry name" value="MscS_channel_2nd"/>
</dbReference>
<feature type="transmembrane region" description="Helical" evidence="8">
    <location>
        <begin position="453"/>
        <end position="477"/>
    </location>
</feature>
<organism evidence="12 13">
    <name type="scientific">Jannaschia pagri</name>
    <dbReference type="NCBI Taxonomy" id="2829797"/>
    <lineage>
        <taxon>Bacteria</taxon>
        <taxon>Pseudomonadati</taxon>
        <taxon>Pseudomonadota</taxon>
        <taxon>Alphaproteobacteria</taxon>
        <taxon>Rhodobacterales</taxon>
        <taxon>Roseobacteraceae</taxon>
        <taxon>Jannaschia</taxon>
    </lineage>
</organism>
<dbReference type="InterPro" id="IPR011014">
    <property type="entry name" value="MscS_channel_TM-2"/>
</dbReference>
<dbReference type="PROSITE" id="PS01246">
    <property type="entry name" value="UPF0003"/>
    <property type="match status" value="1"/>
</dbReference>
<gene>
    <name evidence="12" type="ORF">JANAI62_23710</name>
</gene>
<keyword evidence="4 8" id="KW-0812">Transmembrane</keyword>
<dbReference type="InterPro" id="IPR011066">
    <property type="entry name" value="MscS_channel_C_sf"/>
</dbReference>
<feature type="transmembrane region" description="Helical" evidence="8">
    <location>
        <begin position="505"/>
        <end position="522"/>
    </location>
</feature>
<feature type="transmembrane region" description="Helical" evidence="8">
    <location>
        <begin position="543"/>
        <end position="566"/>
    </location>
</feature>
<feature type="domain" description="Mechanosensitive ion channel MscS C-terminal" evidence="11">
    <location>
        <begin position="663"/>
        <end position="745"/>
    </location>
</feature>
<feature type="transmembrane region" description="Helical" evidence="8">
    <location>
        <begin position="345"/>
        <end position="367"/>
    </location>
</feature>
<keyword evidence="13" id="KW-1185">Reference proteome</keyword>